<feature type="transmembrane region" description="Helical" evidence="1">
    <location>
        <begin position="94"/>
        <end position="117"/>
    </location>
</feature>
<protein>
    <submittedName>
        <fullName evidence="2">Uncharacterized protein</fullName>
    </submittedName>
</protein>
<dbReference type="EMBL" id="OZ021737">
    <property type="protein sequence ID" value="CAK9318968.1"/>
    <property type="molecule type" value="Genomic_DNA"/>
</dbReference>
<dbReference type="Proteomes" id="UP001642487">
    <property type="component" value="Chromosome 3"/>
</dbReference>
<name>A0ABP0YIU3_9ROSI</name>
<sequence>MGMNGNIYISFLDIEDSIKQFKDLVNRIIFHNNLPHTTNRKKKVLIQREIMGYTTAGPSPVVPCIIVGFLGMIIFWPTLQSIWESVESLLELGIWVAVILLFLLLLVHLLSIFFPVLHVSSTFAVQHSSSPGYDADGFGFGSGALFLGLLFLVLYNLL</sequence>
<reference evidence="2 3" key="1">
    <citation type="submission" date="2024-03" db="EMBL/GenBank/DDBJ databases">
        <authorList>
            <person name="Gkanogiannis A."/>
            <person name="Becerra Lopez-Lavalle L."/>
        </authorList>
    </citation>
    <scope>NUCLEOTIDE SEQUENCE [LARGE SCALE GENOMIC DNA]</scope>
</reference>
<feature type="transmembrane region" description="Helical" evidence="1">
    <location>
        <begin position="50"/>
        <end position="74"/>
    </location>
</feature>
<feature type="transmembrane region" description="Helical" evidence="1">
    <location>
        <begin position="138"/>
        <end position="157"/>
    </location>
</feature>
<keyword evidence="1" id="KW-1133">Transmembrane helix</keyword>
<accession>A0ABP0YIU3</accession>
<keyword evidence="3" id="KW-1185">Reference proteome</keyword>
<organism evidence="2 3">
    <name type="scientific">Citrullus colocynthis</name>
    <name type="common">colocynth</name>
    <dbReference type="NCBI Taxonomy" id="252529"/>
    <lineage>
        <taxon>Eukaryota</taxon>
        <taxon>Viridiplantae</taxon>
        <taxon>Streptophyta</taxon>
        <taxon>Embryophyta</taxon>
        <taxon>Tracheophyta</taxon>
        <taxon>Spermatophyta</taxon>
        <taxon>Magnoliopsida</taxon>
        <taxon>eudicotyledons</taxon>
        <taxon>Gunneridae</taxon>
        <taxon>Pentapetalae</taxon>
        <taxon>rosids</taxon>
        <taxon>fabids</taxon>
        <taxon>Cucurbitales</taxon>
        <taxon>Cucurbitaceae</taxon>
        <taxon>Benincaseae</taxon>
        <taxon>Citrullus</taxon>
    </lineage>
</organism>
<gene>
    <name evidence="2" type="ORF">CITCOLO1_LOCUS10946</name>
</gene>
<evidence type="ECO:0000313" key="2">
    <source>
        <dbReference type="EMBL" id="CAK9318968.1"/>
    </source>
</evidence>
<keyword evidence="1" id="KW-0812">Transmembrane</keyword>
<evidence type="ECO:0000313" key="3">
    <source>
        <dbReference type="Proteomes" id="UP001642487"/>
    </source>
</evidence>
<proteinExistence type="predicted"/>
<keyword evidence="1" id="KW-0472">Membrane</keyword>
<evidence type="ECO:0000256" key="1">
    <source>
        <dbReference type="SAM" id="Phobius"/>
    </source>
</evidence>